<feature type="transmembrane region" description="Helical" evidence="1">
    <location>
        <begin position="32"/>
        <end position="53"/>
    </location>
</feature>
<accession>A0A1U7PUJ7</accession>
<keyword evidence="3" id="KW-1185">Reference proteome</keyword>
<keyword evidence="1" id="KW-1133">Transmembrane helix</keyword>
<protein>
    <recommendedName>
        <fullName evidence="4">Voltage gated chloride channel</fullName>
    </recommendedName>
</protein>
<feature type="transmembrane region" description="Helical" evidence="1">
    <location>
        <begin position="65"/>
        <end position="85"/>
    </location>
</feature>
<dbReference type="SUPFAM" id="SSF81340">
    <property type="entry name" value="Clc chloride channel"/>
    <property type="match status" value="1"/>
</dbReference>
<dbReference type="STRING" id="1121284.SAMN05660493_01054"/>
<proteinExistence type="predicted"/>
<dbReference type="Gene3D" id="1.10.3080.10">
    <property type="entry name" value="Clc chloride channel"/>
    <property type="match status" value="1"/>
</dbReference>
<evidence type="ECO:0000313" key="3">
    <source>
        <dbReference type="Proteomes" id="UP000187261"/>
    </source>
</evidence>
<gene>
    <name evidence="2" type="ORF">SAMN05660493_01054</name>
</gene>
<evidence type="ECO:0000313" key="2">
    <source>
        <dbReference type="EMBL" id="SIT96377.1"/>
    </source>
</evidence>
<name>A0A1U7PUJ7_9FLAO</name>
<dbReference type="AlphaFoldDB" id="A0A1U7PUJ7"/>
<keyword evidence="1" id="KW-0472">Membrane</keyword>
<dbReference type="EMBL" id="FTPU01000009">
    <property type="protein sequence ID" value="SIT96377.1"/>
    <property type="molecule type" value="Genomic_DNA"/>
</dbReference>
<sequence>MKTIFRYIRKVLKNSFDNIRNEHLKQNLLQAIPFWIGSVITGLIAVLYAQIFAYGEELLHKILDWHLWMIFLIAPAGFVLSWLIVQKFAPLSRGSGIPQVMAAVELANPKENYLIKNLLSFQNTAGKNYFQFYPGHCRRSHWA</sequence>
<keyword evidence="1" id="KW-0812">Transmembrane</keyword>
<evidence type="ECO:0000256" key="1">
    <source>
        <dbReference type="SAM" id="Phobius"/>
    </source>
</evidence>
<organism evidence="2 3">
    <name type="scientific">Epilithonimonas bovis DSM 19482</name>
    <dbReference type="NCBI Taxonomy" id="1121284"/>
    <lineage>
        <taxon>Bacteria</taxon>
        <taxon>Pseudomonadati</taxon>
        <taxon>Bacteroidota</taxon>
        <taxon>Flavobacteriia</taxon>
        <taxon>Flavobacteriales</taxon>
        <taxon>Weeksellaceae</taxon>
        <taxon>Chryseobacterium group</taxon>
        <taxon>Epilithonimonas</taxon>
    </lineage>
</organism>
<dbReference type="Proteomes" id="UP000187261">
    <property type="component" value="Unassembled WGS sequence"/>
</dbReference>
<reference evidence="3" key="1">
    <citation type="submission" date="2016-10" db="EMBL/GenBank/DDBJ databases">
        <authorList>
            <person name="Varghese N."/>
            <person name="Submissions S."/>
        </authorList>
    </citation>
    <scope>NUCLEOTIDE SEQUENCE [LARGE SCALE GENOMIC DNA]</scope>
    <source>
        <strain evidence="3">DSM 19482</strain>
    </source>
</reference>
<evidence type="ECO:0008006" key="4">
    <source>
        <dbReference type="Google" id="ProtNLM"/>
    </source>
</evidence>
<dbReference type="InterPro" id="IPR014743">
    <property type="entry name" value="Cl-channel_core"/>
</dbReference>